<name>A0AAT9FPD9_9BACT</name>
<evidence type="ECO:0000256" key="1">
    <source>
        <dbReference type="SAM" id="SignalP"/>
    </source>
</evidence>
<feature type="domain" description="DUF6268" evidence="2">
    <location>
        <begin position="117"/>
        <end position="308"/>
    </location>
</feature>
<dbReference type="AlphaFoldDB" id="A0AAT9FPD9"/>
<protein>
    <recommendedName>
        <fullName evidence="2">DUF6268 domain-containing protein</fullName>
    </recommendedName>
</protein>
<dbReference type="Pfam" id="PF19783">
    <property type="entry name" value="DUF6268"/>
    <property type="match status" value="1"/>
</dbReference>
<dbReference type="EMBL" id="AP026866">
    <property type="protein sequence ID" value="BDS07842.1"/>
    <property type="molecule type" value="Genomic_DNA"/>
</dbReference>
<evidence type="ECO:0000313" key="3">
    <source>
        <dbReference type="EMBL" id="BDS07842.1"/>
    </source>
</evidence>
<dbReference type="InterPro" id="IPR046235">
    <property type="entry name" value="DUF6268"/>
</dbReference>
<dbReference type="SUPFAM" id="SSF56935">
    <property type="entry name" value="Porins"/>
    <property type="match status" value="1"/>
</dbReference>
<dbReference type="KEGG" id="osu:NT6N_28820"/>
<reference evidence="3" key="1">
    <citation type="submission" date="2024-07" db="EMBL/GenBank/DDBJ databases">
        <title>Complete genome sequence of Verrucomicrobiaceae bacterium NT6N.</title>
        <authorList>
            <person name="Huang C."/>
            <person name="Takami H."/>
            <person name="Hamasaki K."/>
        </authorList>
    </citation>
    <scope>NUCLEOTIDE SEQUENCE</scope>
    <source>
        <strain evidence="3">NT6N</strain>
    </source>
</reference>
<keyword evidence="1" id="KW-0732">Signal</keyword>
<organism evidence="3">
    <name type="scientific">Oceaniferula spumae</name>
    <dbReference type="NCBI Taxonomy" id="2979115"/>
    <lineage>
        <taxon>Bacteria</taxon>
        <taxon>Pseudomonadati</taxon>
        <taxon>Verrucomicrobiota</taxon>
        <taxon>Verrucomicrobiia</taxon>
        <taxon>Verrucomicrobiales</taxon>
        <taxon>Verrucomicrobiaceae</taxon>
        <taxon>Oceaniferula</taxon>
    </lineage>
</organism>
<gene>
    <name evidence="3" type="ORF">NT6N_28820</name>
</gene>
<feature type="signal peptide" evidence="1">
    <location>
        <begin position="1"/>
        <end position="30"/>
    </location>
</feature>
<accession>A0AAT9FPD9</accession>
<sequence length="311" mass="33770">MWYSLGMHKNPVPALLGAASLLASASLVCADTSTGKVSIADFTLGQDAMNAPSAKLQISSTGDMDFDDINGGFSYDRLLLETPLGGMIHVNDCNAVGVGLRYEATWLDTDTRLGNMDLHDLRLSFTWLHHQQGSKWSWLMSLSPGVSSDFNGVDGDDFSLNGRLGFRYALNSKFSIVGGVGVDNTTGDHSLYPAIGFQWRPVDDVHIALLGATFTATWQPHNDWLVRFGVWPGGGVWNVEENGNSFDVSMRSYNAAIGVERRLTDKVWLSLWAGTNLANNLEIETASGGDIFDEGADGAWFVNLGLRVAAW</sequence>
<evidence type="ECO:0000259" key="2">
    <source>
        <dbReference type="Pfam" id="PF19783"/>
    </source>
</evidence>
<proteinExistence type="predicted"/>
<feature type="chain" id="PRO_5043557640" description="DUF6268 domain-containing protein" evidence="1">
    <location>
        <begin position="31"/>
        <end position="311"/>
    </location>
</feature>